<dbReference type="InterPro" id="IPR059226">
    <property type="entry name" value="Choice_anch_Q_dom"/>
</dbReference>
<accession>A0A3B0X053</accession>
<feature type="non-terminal residue" evidence="2">
    <location>
        <position position="1"/>
    </location>
</feature>
<dbReference type="Pfam" id="PF25275">
    <property type="entry name" value="Golvesin_C"/>
    <property type="match status" value="1"/>
</dbReference>
<dbReference type="NCBIfam" id="NF041518">
    <property type="entry name" value="choice_anch_Q"/>
    <property type="match status" value="1"/>
</dbReference>
<reference evidence="2" key="1">
    <citation type="submission" date="2018-06" db="EMBL/GenBank/DDBJ databases">
        <authorList>
            <person name="Zhirakovskaya E."/>
        </authorList>
    </citation>
    <scope>NUCLEOTIDE SEQUENCE</scope>
</reference>
<gene>
    <name evidence="2" type="ORF">MNBD_GAMMA11-3189</name>
</gene>
<dbReference type="SUPFAM" id="SSF51126">
    <property type="entry name" value="Pectin lyase-like"/>
    <property type="match status" value="1"/>
</dbReference>
<protein>
    <recommendedName>
        <fullName evidence="1">Golvesin/Xly CBD-like domain-containing protein</fullName>
    </recommendedName>
</protein>
<feature type="domain" description="Golvesin/Xly CBD-like" evidence="1">
    <location>
        <begin position="178"/>
        <end position="308"/>
    </location>
</feature>
<dbReference type="EMBL" id="UOFG01000014">
    <property type="protein sequence ID" value="VAW58070.1"/>
    <property type="molecule type" value="Genomic_DNA"/>
</dbReference>
<evidence type="ECO:0000313" key="2">
    <source>
        <dbReference type="EMBL" id="VAW58070.1"/>
    </source>
</evidence>
<dbReference type="InterPro" id="IPR012334">
    <property type="entry name" value="Pectin_lyas_fold"/>
</dbReference>
<organism evidence="2">
    <name type="scientific">hydrothermal vent metagenome</name>
    <dbReference type="NCBI Taxonomy" id="652676"/>
    <lineage>
        <taxon>unclassified sequences</taxon>
        <taxon>metagenomes</taxon>
        <taxon>ecological metagenomes</taxon>
    </lineage>
</organism>
<evidence type="ECO:0000259" key="1">
    <source>
        <dbReference type="Pfam" id="PF25275"/>
    </source>
</evidence>
<dbReference type="AlphaFoldDB" id="A0A3B0X053"/>
<proteinExistence type="predicted"/>
<dbReference type="InterPro" id="IPR011050">
    <property type="entry name" value="Pectin_lyase_fold/virulence"/>
</dbReference>
<dbReference type="Gene3D" id="2.160.20.10">
    <property type="entry name" value="Single-stranded right-handed beta-helix, Pectin lyase-like"/>
    <property type="match status" value="1"/>
</dbReference>
<name>A0A3B0X053_9ZZZZ</name>
<sequence>HTSVHHNYILGGKSQGISTRQTRPHNQQDGWIYNNILVNVQNWGIRAAYDRRFCDTGSSGAQGMAIYNNLVDTTRWGGISVLADCDAVDAPLDFDIKNNIVLRSGDGWAGIVFQMSDAFDTLNASVSNNLMFANSRNTVQCKAVNGNSSSCSAVARSGINEIDSVPESPEFSSRSDIVIVDNSDAGDTRQQGTWPVVASDELRLYGTDSAEHVAGAGDWFEFQATDLSPEKPTVVALWWPRNFSAGRASAVPVSVYDGDSTAPLAAYSVNQASWDSSEWYYLGQHVFKSGRARLRVHSVDDGTVVADAALWVKLGYGYRPTALSPAIDAGSADVESVVKTDFTGRPVPQGSAPDIGIYEQ</sequence>
<dbReference type="InterPro" id="IPR033803">
    <property type="entry name" value="CBD-like_Golvesin-Xly"/>
</dbReference>